<feature type="region of interest" description="Disordered" evidence="1">
    <location>
        <begin position="1619"/>
        <end position="1678"/>
    </location>
</feature>
<gene>
    <name evidence="2" type="ORF">Tci_000133</name>
</gene>
<protein>
    <submittedName>
        <fullName evidence="2">Uncharacterized protein</fullName>
    </submittedName>
</protein>
<evidence type="ECO:0000313" key="2">
    <source>
        <dbReference type="EMBL" id="GEU28155.1"/>
    </source>
</evidence>
<accession>A0A699GJ72</accession>
<feature type="compositionally biased region" description="Basic residues" evidence="1">
    <location>
        <begin position="1209"/>
        <end position="1240"/>
    </location>
</feature>
<evidence type="ECO:0000256" key="1">
    <source>
        <dbReference type="SAM" id="MobiDB-lite"/>
    </source>
</evidence>
<feature type="compositionally biased region" description="Basic residues" evidence="1">
    <location>
        <begin position="684"/>
        <end position="698"/>
    </location>
</feature>
<feature type="region of interest" description="Disordered" evidence="1">
    <location>
        <begin position="885"/>
        <end position="904"/>
    </location>
</feature>
<feature type="compositionally biased region" description="Basic residues" evidence="1">
    <location>
        <begin position="1002"/>
        <end position="1013"/>
    </location>
</feature>
<feature type="region of interest" description="Disordered" evidence="1">
    <location>
        <begin position="676"/>
        <end position="706"/>
    </location>
</feature>
<feature type="compositionally biased region" description="Basic and acidic residues" evidence="1">
    <location>
        <begin position="1025"/>
        <end position="1034"/>
    </location>
</feature>
<feature type="region of interest" description="Disordered" evidence="1">
    <location>
        <begin position="282"/>
        <end position="305"/>
    </location>
</feature>
<feature type="compositionally biased region" description="Low complexity" evidence="1">
    <location>
        <begin position="1424"/>
        <end position="1438"/>
    </location>
</feature>
<feature type="compositionally biased region" description="Low complexity" evidence="1">
    <location>
        <begin position="1196"/>
        <end position="1208"/>
    </location>
</feature>
<feature type="region of interest" description="Disordered" evidence="1">
    <location>
        <begin position="1582"/>
        <end position="1603"/>
    </location>
</feature>
<proteinExistence type="predicted"/>
<feature type="region of interest" description="Disordered" evidence="1">
    <location>
        <begin position="989"/>
        <end position="1013"/>
    </location>
</feature>
<feature type="region of interest" description="Disordered" evidence="1">
    <location>
        <begin position="499"/>
        <end position="534"/>
    </location>
</feature>
<feature type="region of interest" description="Disordered" evidence="1">
    <location>
        <begin position="1277"/>
        <end position="1313"/>
    </location>
</feature>
<feature type="region of interest" description="Disordered" evidence="1">
    <location>
        <begin position="1413"/>
        <end position="1438"/>
    </location>
</feature>
<feature type="region of interest" description="Disordered" evidence="1">
    <location>
        <begin position="1330"/>
        <end position="1351"/>
    </location>
</feature>
<sequence length="3777" mass="417704">MPMRARSLGKSGGLARTGRAADHHHVALGHAGGAVGEHLKLVIPFAEVVYRYHIFVTQGPLEGVGGYHVERRPRKLDSDLDHKDTASLVEYIAQYCAAAEVLQPATSKETLSQGSAEYAEEKPIDHLYPARAGARHYCWLHRQRQRRQPGRFRRDHVVADHGVPAPDQDDHRAAGVCHAGCRHCPHGRCKRSRPYRPENHGLVLPGVGDVAEPGPGAGQHLPPRRRAARPYVHRRVQHGHRGVQPVAQGFRYPPGAGVHRRRHGQERDPADRRVLAVLRLRGRRHRRQGQGHDRSAGRPGAHHAQGDRLCDVVCTDCRVRSRGRHHRQERPGRAVHVRRVHGRVLLRHLPAVVPADVCRFPVPEKPRVRPDARAARPGAAGLLHRVERSGVSENPGRPRAFRRAQPDCLVRAADRLLVQPRRFDDVLHLCHRVHRPGLRHRDDAGRADHHDGRADGHFERHCRRAARIAGGDCRHPEPVQHSRSGPAAAARYRPLPGHGAFGHQRGGQRRGRCGRGQVGGRAGQPRRRGNDQASCAIGRQQRVVRAALHDAAMVEHQDLLGVGHRGQAVRDHQRRAAFRDFLQLRLDRLLRFRVERRRGLVEDQDRRILEQGAGNRHALLFAARQFQSPLADHGVVTVGQALDEIVDRRRACDRHDVVMRGARFAVGDVVRDGVVEQHPEQQPRHGRLARTAVSHHGRGGAGRDGEVDIEQDLPLGVVAEIDVVEAHFRALGHQGLGILGVGDLAVLVQQREQLFHVGQALLDLAVDHAQEVQGDIQLDHEGVHQHQVAQRHGAGDHAHGGAPQDQRDGRGDDQRLPRVQYRQRRLRLHRRRFVMLQAFVVALRFVVLVAEVLDGLIVDQRVDGAGIGLRIEFVHGAAKVRAPVGDRDREHDVRHQRDEGNHREPDIVMQHQVTQHQRDFHQRGQDVEQRVGNQRAHRARAAFDIARHAAGLAIEVEAQRQGVQVTEHLQRNGAHGALRHARKQELAQLGEHGRRQPQQAIRHQRRHRQHQQRLRVLRRDGERVDQPLHHDGHAHVGQLGAHQAAQRQQHAPLVHPQRFHDDHPRKSPPCHYHHQPGTARWENAGTAHDALPVRRQCVRRRVRRLDHGAGRYRRFAAGHAPRQRPRGHHCRQLVRVQEPRVRGRPAVVLCRYCQGWQYVHHRQRRGVRRTQSPAGRHGQGDGGRAHVRGHRFRPQAAQGAAHRNAAARVTRRIQVRQRRRQFRRQPRRRARRGSRQRRPGRVSVQPGRGLRLAAARCGGDLDPHSLRPAERRRHAGIGPARALGDGGRRGLFPHRGQGHGQRHAGPGPQRARGRHWADARALVFLSVYPGRRRQSRGPHPHRTGGQRHARPVKAGRGLVPALGIRHLCRAPPHCGRCARPGGLPGRLHLRVGAVPAAAPQARRTGLRELYAGGLPQPLRPVQERPAPARGPPGRAVDPGRLRQHAHLPALRLGAAGALPRAGRPPVPRLARVSAQGTRRIELRGPPRLPGAGRPAAYHAGRHPGPLAGAGIVVVAGALEHPGPANADGAEQPAAVQAGRRRADLDRWLGWLSAGAPAPAGHAAHERRRQPGGAVGRCAQFFRGRDQPPSHARPGTQQRGAGQRVLRHVDHVAVTAAAAHRRVCGDQSRHQVRQERPARLHADRRHAGNDHCPLPGTERRAGRGQRNRHGGEFRGQQWSGGGGEGCRLLIAQLPPQNLAHIRLRQLVAELDVLRLFIRRQLVLAEVEQLLGRQIRILAHHEQLDGLARILVRHADARHFQHARVAGHHALHLVRIHVETGDDDHVFLAVDNLGVAARVHDADVARLEEAVGRHGLGRFVRTVPVAGHHLRAADGDLAGLAQRHRVAVVVEDFHFGRRNRQADGTRKFLDVHAVGRGHGRGFGQTVTFDDRRAGHLEPLVRHGLLHGHAAAVAHRIAGEVELGKIGIVEQRVVQGIDRRQHRHPVLAQLLDETGNVARIRNQQRQPAHAHAHERAHGQRVDVVQRQRRHEHQLLARVLELQPGLVLQHVGDDIPVQQHRALRHARGAARVLQEGDVIVSLLDRLQRQAGRFRHHFLVRDRARQRVRRHHLLDLAHHQIDDRAFDQAQHVAHGGHHHVLDAGIGQHLLQGDGKIFQHDDRFRAGIDQLVLQLAGRVQRVDVDHRVTGAQHGRHRHRVLQHVRHHDGHARARRQATALQPGRHPVRQLVQFAVSEEFIHADESVAVGVLAESFFQQVRDRAELRAVDLGRYAFRHASQYLADIRFGQFIAEFYVLRLFIASQMLLAVRHQGLGRQAGVLAHHENLDRLARMVVRHAHARAFAHARVRRHHALDFVRIHVEAGDQDHVLLAVDNLHVAAFVHDADVARLEVAVAGHDLGGFVRTVPVAGHHLRAADGDFAGLAQRHFVAVVVEDGDVGRGHRQADGAGKGLGVAAVAGGHGRRFGQSITFDDRRAGHLAPAVGHHLLHGHAAAKTHFKRGEIEVERAAADTPHGAHGQRKDVIQRQRRHDDRLFRDAAHGRFGPLLDLQHVGNDVLVREHGALGHARGAARVLQESGVGQRAGDGREFHPRAMRQRGLEAHRVGQRIRRHHALDIAHDKVDQHALGQPQHFAHAADNDVLDLGAAQHLLERVGKVFQEDDGAAAGVVELMLELARRVQRVDIDDRVASAQDGGNGDRILQHVGHHDAHARTFFHAPALQPGAQAPGIAAPGNHTVQCPPPPACRADRSSTRFFPCLCLLSHYRCGPAHSAGYRALCRLRTLSEPADNGMLAHAARRHLRMLVRRGTDHGRAGQLIQPLLALIEIKRRYFLHRTIKSHERSLLLEQAPEGRQIIMIGAHRAQVRIGQRFGKPAVVAGVAAPAFLEAQIVRFQVGKDAGLFGAAVAHAGFAGVVFSEHVAVTHQQRQEIRAAGVVAGIGFAHLVGAVQLQPALYPGLFHGRGKAFVELGVALHIDHLVRQLVEHHARQLGVGIIDEGRQQRIAEPAQRGVRGHAAHLHVVAFGAQLVGVGVGVVLAVVTTVADAAGNRKTPLDRTQRQLGRGHDIPQHERARQRSVILVAGVVRQAQFLYRKAADQQRFFEPRLELGIGIGVAQPVIDGPRIRPQRVLALRSLHVILELRAARQHGHGAGRRQPVPAAISQAMAGANDLADKVAHTLPSSTNPFNLYECIPDHQPRARLVGHARTGDERAAIVENPNHFPMGDATRGAVCGVDIKVRFALGRPQTLDVYKTRIEEIAGRWRNHRQRIALCKLRVAGNRFIRRDKRGQGIEAIGRHRCRIKLALARRRGKAALRKRRVGHVEFLPAFDFQRLPVEMHGPHVLGVERLRGQLVVGLGKARMIEAHGARQQAEDLRVGLGFAQRRDGRVIGHHVQVAERQVGVHVLELGGGRQHDVRIVHRVGLEVLEHHREQVVAAEARLYLAGIGGDRQRVRVVDNHGLHLRAELRRGRPQQVVADGGHVDGARQFFLQVRALQRRLAGDIAHRHAAAAHALHAIVDADRHRRAGLGHLAVQPRQFDNFFGGDAAGGGRARGRPLGCPLFQLLEAQRVVGDVGVVEQVFGNQHVHQAQRQGGIGTGQQRDVLVAFLGRERAVRVNRDQRGAVALGLLGAGPEMQVGGDGIAAPDDDQLGILELFHVGADRAADRVPVAGGAGRGAHGAVQQRRTELVEEPRRHRLALHQPHGAAIAVRQDGFGIARGNRFQAVGNRAQRLVPADALELAFALGAHAAQRIQQAFVVVGALGVARDLGAQHASRGGMVGVAFDGSGHAIFHRDQDGAGIGAVVRARCAHLCGCHVWIRKQVLKAVW</sequence>
<feature type="region of interest" description="Disordered" evidence="1">
    <location>
        <begin position="783"/>
        <end position="818"/>
    </location>
</feature>
<feature type="compositionally biased region" description="Basic and acidic residues" evidence="1">
    <location>
        <begin position="793"/>
        <end position="816"/>
    </location>
</feature>
<comment type="caution">
    <text evidence="2">The sequence shown here is derived from an EMBL/GenBank/DDBJ whole genome shotgun (WGS) entry which is preliminary data.</text>
</comment>
<dbReference type="EMBL" id="BKCJ010000001">
    <property type="protein sequence ID" value="GEU28155.1"/>
    <property type="molecule type" value="Genomic_DNA"/>
</dbReference>
<feature type="region of interest" description="Disordered" evidence="1">
    <location>
        <begin position="1025"/>
        <end position="1079"/>
    </location>
</feature>
<reference evidence="2" key="1">
    <citation type="journal article" date="2019" name="Sci. Rep.">
        <title>Draft genome of Tanacetum cinerariifolium, the natural source of mosquito coil.</title>
        <authorList>
            <person name="Yamashiro T."/>
            <person name="Shiraishi A."/>
            <person name="Satake H."/>
            <person name="Nakayama K."/>
        </authorList>
    </citation>
    <scope>NUCLEOTIDE SEQUENCE</scope>
</reference>
<feature type="region of interest" description="Disordered" evidence="1">
    <location>
        <begin position="1161"/>
        <end position="1248"/>
    </location>
</feature>
<name>A0A699GJ72_TANCI</name>
<organism evidence="2">
    <name type="scientific">Tanacetum cinerariifolium</name>
    <name type="common">Dalmatian daisy</name>
    <name type="synonym">Chrysanthemum cinerariifolium</name>
    <dbReference type="NCBI Taxonomy" id="118510"/>
    <lineage>
        <taxon>Eukaryota</taxon>
        <taxon>Viridiplantae</taxon>
        <taxon>Streptophyta</taxon>
        <taxon>Embryophyta</taxon>
        <taxon>Tracheophyta</taxon>
        <taxon>Spermatophyta</taxon>
        <taxon>Magnoliopsida</taxon>
        <taxon>eudicotyledons</taxon>
        <taxon>Gunneridae</taxon>
        <taxon>Pentapetalae</taxon>
        <taxon>asterids</taxon>
        <taxon>campanulids</taxon>
        <taxon>Asterales</taxon>
        <taxon>Asteraceae</taxon>
        <taxon>Asteroideae</taxon>
        <taxon>Anthemideae</taxon>
        <taxon>Anthemidinae</taxon>
        <taxon>Tanacetum</taxon>
    </lineage>
</organism>
<feature type="compositionally biased region" description="Low complexity" evidence="1">
    <location>
        <begin position="1041"/>
        <end position="1051"/>
    </location>
</feature>
<feature type="compositionally biased region" description="Basic and acidic residues" evidence="1">
    <location>
        <begin position="1622"/>
        <end position="1648"/>
    </location>
</feature>